<dbReference type="AlphaFoldDB" id="A0AAN8FUX5"/>
<comment type="caution">
    <text evidence="2">The sequence shown here is derived from an EMBL/GenBank/DDBJ whole genome shotgun (WGS) entry which is preliminary data.</text>
</comment>
<evidence type="ECO:0000256" key="1">
    <source>
        <dbReference type="SAM" id="MobiDB-lite"/>
    </source>
</evidence>
<protein>
    <submittedName>
        <fullName evidence="2">Uncharacterized protein</fullName>
    </submittedName>
</protein>
<feature type="compositionally biased region" description="Basic and acidic residues" evidence="1">
    <location>
        <begin position="43"/>
        <end position="61"/>
    </location>
</feature>
<feature type="non-terminal residue" evidence="2">
    <location>
        <position position="1"/>
    </location>
</feature>
<evidence type="ECO:0000313" key="3">
    <source>
        <dbReference type="Proteomes" id="UP001331761"/>
    </source>
</evidence>
<evidence type="ECO:0000313" key="2">
    <source>
        <dbReference type="EMBL" id="KAK5985072.1"/>
    </source>
</evidence>
<sequence>ESSNKALLQGGSKSSRRRRAPKKSARLKVDDPADVITQDVSDESSRKKYKKDGTNADKKITPTEGTTPSVMGKVQPKVHRTQTDDDKGPTANADDNRYIWAQNLMRTTSMASIRKEFIQNKNYRPPEYTFDYFKRNVQKNR</sequence>
<gene>
    <name evidence="2" type="ORF">GCK32_020141</name>
</gene>
<accession>A0AAN8FUX5</accession>
<dbReference type="Proteomes" id="UP001331761">
    <property type="component" value="Unassembled WGS sequence"/>
</dbReference>
<dbReference type="EMBL" id="WIXE01002146">
    <property type="protein sequence ID" value="KAK5985072.1"/>
    <property type="molecule type" value="Genomic_DNA"/>
</dbReference>
<reference evidence="2 3" key="1">
    <citation type="submission" date="2019-10" db="EMBL/GenBank/DDBJ databases">
        <title>Assembly and Annotation for the nematode Trichostrongylus colubriformis.</title>
        <authorList>
            <person name="Martin J."/>
        </authorList>
    </citation>
    <scope>NUCLEOTIDE SEQUENCE [LARGE SCALE GENOMIC DNA]</scope>
    <source>
        <strain evidence="2">G859</strain>
        <tissue evidence="2">Whole worm</tissue>
    </source>
</reference>
<feature type="region of interest" description="Disordered" evidence="1">
    <location>
        <begin position="1"/>
        <end position="94"/>
    </location>
</feature>
<organism evidence="2 3">
    <name type="scientific">Trichostrongylus colubriformis</name>
    <name type="common">Black scour worm</name>
    <dbReference type="NCBI Taxonomy" id="6319"/>
    <lineage>
        <taxon>Eukaryota</taxon>
        <taxon>Metazoa</taxon>
        <taxon>Ecdysozoa</taxon>
        <taxon>Nematoda</taxon>
        <taxon>Chromadorea</taxon>
        <taxon>Rhabditida</taxon>
        <taxon>Rhabditina</taxon>
        <taxon>Rhabditomorpha</taxon>
        <taxon>Strongyloidea</taxon>
        <taxon>Trichostrongylidae</taxon>
        <taxon>Trichostrongylus</taxon>
    </lineage>
</organism>
<name>A0AAN8FUX5_TRICO</name>
<feature type="compositionally biased region" description="Basic residues" evidence="1">
    <location>
        <begin position="14"/>
        <end position="26"/>
    </location>
</feature>
<keyword evidence="3" id="KW-1185">Reference proteome</keyword>
<proteinExistence type="predicted"/>